<reference evidence="2 3" key="1">
    <citation type="journal article" date="2017" name="Biochemistry">
        <title>Identification of the Biosynthetic Pathway for the Antibiotic Bicyclomycin.</title>
        <authorList>
            <person name="Patteson J."/>
            <person name="Cai W."/>
            <person name="Johnson R.A."/>
            <person name="Santa Maria K."/>
            <person name="Li B."/>
        </authorList>
    </citation>
    <scope>NUCLEOTIDE SEQUENCE [LARGE SCALE GENOMIC DNA]</scope>
    <source>
        <strain evidence="2 3">ATCC 21532</strain>
    </source>
</reference>
<keyword evidence="3" id="KW-1185">Reference proteome</keyword>
<evidence type="ECO:0000259" key="1">
    <source>
        <dbReference type="Pfam" id="PF17885"/>
    </source>
</evidence>
<dbReference type="AlphaFoldDB" id="A0A2G1XFG3"/>
<comment type="caution">
    <text evidence="2">The sequence shown here is derived from an EMBL/GenBank/DDBJ whole genome shotgun (WGS) entry which is preliminary data.</text>
</comment>
<name>A0A2G1XFG3_STRCJ</name>
<dbReference type="InterPro" id="IPR041654">
    <property type="entry name" value="StyA_sbd"/>
</dbReference>
<feature type="domain" description="Styrene monooxygenase StyA putative substrate binding" evidence="1">
    <location>
        <begin position="146"/>
        <end position="254"/>
    </location>
</feature>
<dbReference type="Pfam" id="PF17885">
    <property type="entry name" value="Smoa_sbd"/>
    <property type="match status" value="1"/>
</dbReference>
<dbReference type="InterPro" id="IPR036188">
    <property type="entry name" value="FAD/NAD-bd_sf"/>
</dbReference>
<dbReference type="Proteomes" id="UP000222531">
    <property type="component" value="Unassembled WGS sequence"/>
</dbReference>
<dbReference type="EMBL" id="NHZO01000151">
    <property type="protein sequence ID" value="PHQ49972.1"/>
    <property type="molecule type" value="Genomic_DNA"/>
</dbReference>
<accession>A0A2G1XFG3</accession>
<dbReference type="OrthoDB" id="3414915at2"/>
<sequence length="414" mass="44500">MRRIAIVGAGQAGLQLALGLRAADYDVTVFSARKAAEIRTGRVMSSQLMYGPALALERRAGLNLWDAATPPIGGLQLTLVDPPGVRSVTISSALDEPAQSVDQRLKTAHWLELLEERGGRVEYRPVAADELAATASAYDLTLVATGHGPLAEVFGRDERHSPYDSPQRALACLYLHGVMPDTRQPPGYARVCAVPGTGEYFLLPALTVSGPCDIMLWEGHPGGPFDCWSDGPDPGAALARSLELLRSYAPWEYELCAAAQPTDARAVLTGGLTPVVRHPVAEVAPGSYVLGMSDAVVLNDPVTGQGSNNAARCAARYLDAIVERGERPFDRAWMHETFAVWWEHARHGTAFTNMVLGPHPEHFQRVLAAASEHPGIAHRYVNGYADPADYQDWLMDADRAEACLAAVAGRPAKG</sequence>
<evidence type="ECO:0000313" key="2">
    <source>
        <dbReference type="EMBL" id="PHQ49972.1"/>
    </source>
</evidence>
<proteinExistence type="predicted"/>
<protein>
    <submittedName>
        <fullName evidence="2">Oxygenase</fullName>
    </submittedName>
</protein>
<organism evidence="2 3">
    <name type="scientific">Streptomyces cinnamoneus</name>
    <name type="common">Streptoverticillium cinnamoneum</name>
    <dbReference type="NCBI Taxonomy" id="53446"/>
    <lineage>
        <taxon>Bacteria</taxon>
        <taxon>Bacillati</taxon>
        <taxon>Actinomycetota</taxon>
        <taxon>Actinomycetes</taxon>
        <taxon>Kitasatosporales</taxon>
        <taxon>Streptomycetaceae</taxon>
        <taxon>Streptomyces</taxon>
        <taxon>Streptomyces cinnamoneus group</taxon>
    </lineage>
</organism>
<dbReference type="SUPFAM" id="SSF51905">
    <property type="entry name" value="FAD/NAD(P)-binding domain"/>
    <property type="match status" value="1"/>
</dbReference>
<evidence type="ECO:0000313" key="3">
    <source>
        <dbReference type="Proteomes" id="UP000222531"/>
    </source>
</evidence>
<dbReference type="RefSeq" id="WP_099200460.1">
    <property type="nucleotide sequence ID" value="NZ_JBIRXA010000001.1"/>
</dbReference>
<dbReference type="Gene3D" id="3.50.50.60">
    <property type="entry name" value="FAD/NAD(P)-binding domain"/>
    <property type="match status" value="3"/>
</dbReference>
<gene>
    <name evidence="2" type="ORF">BLA24_20355</name>
</gene>